<evidence type="ECO:0000313" key="1">
    <source>
        <dbReference type="EMBL" id="KAE8394158.1"/>
    </source>
</evidence>
<reference evidence="1" key="1">
    <citation type="submission" date="2019-04" db="EMBL/GenBank/DDBJ databases">
        <title>Friends and foes A comparative genomics studyof 23 Aspergillus species from section Flavi.</title>
        <authorList>
            <consortium name="DOE Joint Genome Institute"/>
            <person name="Kjaerbolling I."/>
            <person name="Vesth T."/>
            <person name="Frisvad J.C."/>
            <person name="Nybo J.L."/>
            <person name="Theobald S."/>
            <person name="Kildgaard S."/>
            <person name="Isbrandt T."/>
            <person name="Kuo A."/>
            <person name="Sato A."/>
            <person name="Lyhne E.K."/>
            <person name="Kogle M.E."/>
            <person name="Wiebenga A."/>
            <person name="Kun R.S."/>
            <person name="Lubbers R.J."/>
            <person name="Makela M.R."/>
            <person name="Barry K."/>
            <person name="Chovatia M."/>
            <person name="Clum A."/>
            <person name="Daum C."/>
            <person name="Haridas S."/>
            <person name="He G."/>
            <person name="LaButti K."/>
            <person name="Lipzen A."/>
            <person name="Mondo S."/>
            <person name="Riley R."/>
            <person name="Salamov A."/>
            <person name="Simmons B.A."/>
            <person name="Magnuson J.K."/>
            <person name="Henrissat B."/>
            <person name="Mortensen U.H."/>
            <person name="Larsen T.O."/>
            <person name="Devries R.P."/>
            <person name="Grigoriev I.V."/>
            <person name="Machida M."/>
            <person name="Baker S.E."/>
            <person name="Andersen M.R."/>
        </authorList>
    </citation>
    <scope>NUCLEOTIDE SEQUENCE [LARGE SCALE GENOMIC DNA]</scope>
    <source>
        <strain evidence="1">IBT 14317</strain>
    </source>
</reference>
<organism evidence="1">
    <name type="scientific">Petromyces alliaceus</name>
    <name type="common">Aspergillus alliaceus</name>
    <dbReference type="NCBI Taxonomy" id="209559"/>
    <lineage>
        <taxon>Eukaryota</taxon>
        <taxon>Fungi</taxon>
        <taxon>Dikarya</taxon>
        <taxon>Ascomycota</taxon>
        <taxon>Pezizomycotina</taxon>
        <taxon>Eurotiomycetes</taxon>
        <taxon>Eurotiomycetidae</taxon>
        <taxon>Eurotiales</taxon>
        <taxon>Aspergillaceae</taxon>
        <taxon>Aspergillus</taxon>
        <taxon>Aspergillus subgen. Circumdati</taxon>
    </lineage>
</organism>
<name>A0A5N7CKE4_PETAA</name>
<gene>
    <name evidence="1" type="ORF">BDV23DRAFT_17188</name>
</gene>
<accession>A0A5N7CKE4</accession>
<dbReference type="EMBL" id="ML735225">
    <property type="protein sequence ID" value="KAE8394158.1"/>
    <property type="molecule type" value="Genomic_DNA"/>
</dbReference>
<dbReference type="AlphaFoldDB" id="A0A5N7CKE4"/>
<protein>
    <submittedName>
        <fullName evidence="1">Uncharacterized protein</fullName>
    </submittedName>
</protein>
<dbReference type="Proteomes" id="UP000326877">
    <property type="component" value="Unassembled WGS sequence"/>
</dbReference>
<proteinExistence type="predicted"/>
<sequence length="62" mass="7033">MPIAIRVINVLGMWDEFLNSLNSLQLRWAAVHKCQQRIILSVVCRLLASLVSPYAQVLQISL</sequence>